<proteinExistence type="predicted"/>
<reference evidence="1" key="1">
    <citation type="journal article" date="2018" name="Genome Biol.">
        <title>SKESA: strategic k-mer extension for scrupulous assemblies.</title>
        <authorList>
            <person name="Souvorov A."/>
            <person name="Agarwala R."/>
            <person name="Lipman D.J."/>
        </authorList>
    </citation>
    <scope>NUCLEOTIDE SEQUENCE</scope>
    <source>
        <strain evidence="1">C8</strain>
    </source>
</reference>
<gene>
    <name evidence="1" type="ORF">I9080_003002</name>
</gene>
<reference evidence="1" key="2">
    <citation type="submission" date="2020-07" db="EMBL/GenBank/DDBJ databases">
        <authorList>
            <consortium name="NCBI Pathogen Detection Project"/>
        </authorList>
    </citation>
    <scope>NUCLEOTIDE SEQUENCE</scope>
    <source>
        <strain evidence="1">C8</strain>
    </source>
</reference>
<dbReference type="AlphaFoldDB" id="A0A8H9R2C8"/>
<evidence type="ECO:0000313" key="1">
    <source>
        <dbReference type="EMBL" id="HAT4309158.1"/>
    </source>
</evidence>
<dbReference type="Proteomes" id="UP000859547">
    <property type="component" value="Unassembled WGS sequence"/>
</dbReference>
<comment type="caution">
    <text evidence="1">The sequence shown here is derived from an EMBL/GenBank/DDBJ whole genome shotgun (WGS) entry which is preliminary data.</text>
</comment>
<name>A0A8H9R2C8_CLOPF</name>
<accession>A0A8H9R2C8</accession>
<dbReference type="EMBL" id="DACTCB010000024">
    <property type="protein sequence ID" value="HAT4309158.1"/>
    <property type="molecule type" value="Genomic_DNA"/>
</dbReference>
<evidence type="ECO:0008006" key="2">
    <source>
        <dbReference type="Google" id="ProtNLM"/>
    </source>
</evidence>
<protein>
    <recommendedName>
        <fullName evidence="2">DNA-binding protein</fullName>
    </recommendedName>
</protein>
<organism evidence="1">
    <name type="scientific">Clostridium perfringens</name>
    <dbReference type="NCBI Taxonomy" id="1502"/>
    <lineage>
        <taxon>Bacteria</taxon>
        <taxon>Bacillati</taxon>
        <taxon>Bacillota</taxon>
        <taxon>Clostridia</taxon>
        <taxon>Eubacteriales</taxon>
        <taxon>Clostridiaceae</taxon>
        <taxon>Clostridium</taxon>
    </lineage>
</organism>
<sequence>MNTVWYNEREKYTDLEIASMMKQKMLNENININQLYEKYLNIYNDLTLNSIEAMFDGVSYFNLQMLEIASDYLSIDFDELSDFIQDDCSIEFRFDSKNDQEASEFCEIINILFSEMIENRNLVKFGEKLNE</sequence>